<name>A0AAD6Y4A3_9AGAR</name>
<evidence type="ECO:0000313" key="14">
    <source>
        <dbReference type="EMBL" id="KAJ7198543.1"/>
    </source>
</evidence>
<dbReference type="Proteomes" id="UP001219525">
    <property type="component" value="Unassembled WGS sequence"/>
</dbReference>
<evidence type="ECO:0000256" key="9">
    <source>
        <dbReference type="ARBA" id="ARBA00023136"/>
    </source>
</evidence>
<comment type="pathway">
    <text evidence="2">Protein modification; protein glycosylation.</text>
</comment>
<dbReference type="GO" id="GO:0005789">
    <property type="term" value="C:endoplasmic reticulum membrane"/>
    <property type="evidence" value="ECO:0007669"/>
    <property type="project" value="UniProtKB-SubCell"/>
</dbReference>
<evidence type="ECO:0000256" key="7">
    <source>
        <dbReference type="ARBA" id="ARBA00022824"/>
    </source>
</evidence>
<evidence type="ECO:0000256" key="11">
    <source>
        <dbReference type="ARBA" id="ARBA00048899"/>
    </source>
</evidence>
<dbReference type="GO" id="GO:0006487">
    <property type="term" value="P:protein N-linked glycosylation"/>
    <property type="evidence" value="ECO:0007669"/>
    <property type="project" value="TreeGrafter"/>
</dbReference>
<protein>
    <recommendedName>
        <fullName evidence="12">Mannosyltransferase</fullName>
        <ecNumber evidence="12">2.4.1.-</ecNumber>
    </recommendedName>
</protein>
<evidence type="ECO:0000256" key="13">
    <source>
        <dbReference type="SAM" id="SignalP"/>
    </source>
</evidence>
<keyword evidence="15" id="KW-1185">Reference proteome</keyword>
<feature type="chain" id="PRO_5042125469" description="Mannosyltransferase" evidence="13">
    <location>
        <begin position="20"/>
        <end position="542"/>
    </location>
</feature>
<evidence type="ECO:0000256" key="3">
    <source>
        <dbReference type="ARBA" id="ARBA00007063"/>
    </source>
</evidence>
<reference evidence="14" key="1">
    <citation type="submission" date="2023-03" db="EMBL/GenBank/DDBJ databases">
        <title>Massive genome expansion in bonnet fungi (Mycena s.s.) driven by repeated elements and novel gene families across ecological guilds.</title>
        <authorList>
            <consortium name="Lawrence Berkeley National Laboratory"/>
            <person name="Harder C.B."/>
            <person name="Miyauchi S."/>
            <person name="Viragh M."/>
            <person name="Kuo A."/>
            <person name="Thoen E."/>
            <person name="Andreopoulos B."/>
            <person name="Lu D."/>
            <person name="Skrede I."/>
            <person name="Drula E."/>
            <person name="Henrissat B."/>
            <person name="Morin E."/>
            <person name="Kohler A."/>
            <person name="Barry K."/>
            <person name="LaButti K."/>
            <person name="Morin E."/>
            <person name="Salamov A."/>
            <person name="Lipzen A."/>
            <person name="Mereny Z."/>
            <person name="Hegedus B."/>
            <person name="Baldrian P."/>
            <person name="Stursova M."/>
            <person name="Weitz H."/>
            <person name="Taylor A."/>
            <person name="Grigoriev I.V."/>
            <person name="Nagy L.G."/>
            <person name="Martin F."/>
            <person name="Kauserud H."/>
        </authorList>
    </citation>
    <scope>NUCLEOTIDE SEQUENCE</scope>
    <source>
        <strain evidence="14">9144</strain>
    </source>
</reference>
<evidence type="ECO:0000256" key="12">
    <source>
        <dbReference type="RuleBase" id="RU363075"/>
    </source>
</evidence>
<evidence type="ECO:0000256" key="6">
    <source>
        <dbReference type="ARBA" id="ARBA00022692"/>
    </source>
</evidence>
<keyword evidence="8 12" id="KW-1133">Transmembrane helix</keyword>
<keyword evidence="7 12" id="KW-0256">Endoplasmic reticulum</keyword>
<accession>A0AAD6Y4A3</accession>
<dbReference type="EC" id="2.4.1.-" evidence="12"/>
<comment type="caution">
    <text evidence="14">The sequence shown here is derived from an EMBL/GenBank/DDBJ whole genome shotgun (WGS) entry which is preliminary data.</text>
</comment>
<dbReference type="GO" id="GO:0052917">
    <property type="term" value="F:dol-P-Man:Man(7)GlcNAc(2)-PP-Dol alpha-1,6-mannosyltransferase activity"/>
    <property type="evidence" value="ECO:0007669"/>
    <property type="project" value="UniProtKB-EC"/>
</dbReference>
<dbReference type="EMBL" id="JARJCW010000072">
    <property type="protein sequence ID" value="KAJ7198543.1"/>
    <property type="molecule type" value="Genomic_DNA"/>
</dbReference>
<evidence type="ECO:0000256" key="5">
    <source>
        <dbReference type="ARBA" id="ARBA00022679"/>
    </source>
</evidence>
<keyword evidence="5" id="KW-0808">Transferase</keyword>
<keyword evidence="9 12" id="KW-0472">Membrane</keyword>
<comment type="catalytic activity">
    <reaction evidence="11">
        <text>an alpha-D-Man-(1-&gt;2)-alpha-D-Man-(1-&gt;2)-alpha-D-Man-(1-&gt;3)-[alpha-D-Man-(1-&gt;2)-alpha-D-Man-(1-&gt;3)-alpha-D-Man-(1-&gt;6)]-beta-D-Man-(1-&gt;4)-beta-D-GlcNAc-(1-&gt;4)-alpha-D-GlcNAc-diphospho-di-trans,poly-cis-dolichol + a di-trans,poly-cis-dolichyl beta-D-mannosyl phosphate = an alpha-D-Man-(1-&gt;2)-alpha-D-Man-(1-&gt;2)-alpha-D-Man-(1-&gt;3)-[alpha-D-Man-(1-&gt;2)-alpha-D-Man-(1-&gt;3)-[alpha-D-Man-(1-&gt;6)]-alpha-D-Man-(1-&gt;6)]-beta-D-Man-(1-&gt;4)-beta-D-GlcNAc-(1-&gt;4)-alpha-D-GlcNAc-diphospho-di-trans,poly-cis-dolichol + a di-trans,poly-cis-dolichyl phosphate + H(+)</text>
        <dbReference type="Rhea" id="RHEA:29535"/>
        <dbReference type="Rhea" id="RHEA-COMP:19498"/>
        <dbReference type="Rhea" id="RHEA-COMP:19501"/>
        <dbReference type="Rhea" id="RHEA-COMP:19518"/>
        <dbReference type="Rhea" id="RHEA-COMP:19519"/>
        <dbReference type="ChEBI" id="CHEBI:15378"/>
        <dbReference type="ChEBI" id="CHEBI:57683"/>
        <dbReference type="ChEBI" id="CHEBI:58211"/>
        <dbReference type="ChEBI" id="CHEBI:132517"/>
        <dbReference type="ChEBI" id="CHEBI:132519"/>
        <dbReference type="EC" id="2.4.1.260"/>
    </reaction>
    <physiologicalReaction direction="left-to-right" evidence="11">
        <dbReference type="Rhea" id="RHEA:29536"/>
    </physiologicalReaction>
</comment>
<comment type="subcellular location">
    <subcellularLocation>
        <location evidence="1 12">Endoplasmic reticulum membrane</location>
        <topology evidence="1 12">Multi-pass membrane protein</topology>
    </subcellularLocation>
</comment>
<feature type="transmembrane region" description="Helical" evidence="12">
    <location>
        <begin position="148"/>
        <end position="166"/>
    </location>
</feature>
<evidence type="ECO:0000256" key="2">
    <source>
        <dbReference type="ARBA" id="ARBA00004922"/>
    </source>
</evidence>
<feature type="transmembrane region" description="Helical" evidence="12">
    <location>
        <begin position="217"/>
        <end position="239"/>
    </location>
</feature>
<evidence type="ECO:0000256" key="10">
    <source>
        <dbReference type="ARBA" id="ARBA00044721"/>
    </source>
</evidence>
<evidence type="ECO:0000256" key="1">
    <source>
        <dbReference type="ARBA" id="ARBA00004477"/>
    </source>
</evidence>
<organism evidence="14 15">
    <name type="scientific">Mycena pura</name>
    <dbReference type="NCBI Taxonomy" id="153505"/>
    <lineage>
        <taxon>Eukaryota</taxon>
        <taxon>Fungi</taxon>
        <taxon>Dikarya</taxon>
        <taxon>Basidiomycota</taxon>
        <taxon>Agaricomycotina</taxon>
        <taxon>Agaricomycetes</taxon>
        <taxon>Agaricomycetidae</taxon>
        <taxon>Agaricales</taxon>
        <taxon>Marasmiineae</taxon>
        <taxon>Mycenaceae</taxon>
        <taxon>Mycena</taxon>
    </lineage>
</organism>
<dbReference type="InterPro" id="IPR005599">
    <property type="entry name" value="GPI_mannosylTrfase"/>
</dbReference>
<dbReference type="Pfam" id="PF03901">
    <property type="entry name" value="Glyco_transf_22"/>
    <property type="match status" value="1"/>
</dbReference>
<feature type="transmembrane region" description="Helical" evidence="12">
    <location>
        <begin position="94"/>
        <end position="113"/>
    </location>
</feature>
<sequence>MSFVLDALVVSTAWTHVLLAPYTKVEESFNLHAVHDVLMYGVSPSNLHNYDHFVFPGAVPRTFIGSVLLAWLAQPVVYLANSFGLVSSKFEIQVIVRLVLATINAVGVCFIRHAVSRRFGRPTGLYYTLLTCSQFHVPFWMGRTLPNMLALLPISLSASLLIHRAPNALKPSQRSVNASIALLVFSAVVFRAEVTALGVAFILQAIYLGYTSFGKAFTVGAISTVASIALTVLVDSYFWRQPYLWPEWQSLYFNVVEGKSADWGVSPAHAYLTAHLPKLLLSALPLSLFAAFSSAPKRLLPLIFPSAVLTGAMSAIGHKEWRFVVYIVPMWNVIAARGMTSMVSQRKSSLIGRMSFLAACGALVANLGVTVLLTSASMRNYPGGEAMALLNARAGAGHSGRVHAHICNFALQSGASLFTHVHAPPYAPHLAPAPAAAPNASIEWVYDKTDAPVSYAEYTHLVTEAPAPPASGSNLGFGFMKKKKDMGWTEVGSVLAFDRWAVDLGLLKLGEGHGVGILQRVQGALPRLEERERLWVLERTGK</sequence>
<dbReference type="PANTHER" id="PTHR22760:SF1">
    <property type="entry name" value="DOL-P-MAN:MAN(7)GLCNAC(2)-PP-DOL ALPHA-1,6-MANNOSYLTRANSFERASE"/>
    <property type="match status" value="1"/>
</dbReference>
<feature type="transmembrane region" description="Helical" evidence="12">
    <location>
        <begin position="178"/>
        <end position="210"/>
    </location>
</feature>
<keyword evidence="6 12" id="KW-0812">Transmembrane</keyword>
<gene>
    <name evidence="14" type="ORF">GGX14DRAFT_469629</name>
</gene>
<evidence type="ECO:0000256" key="4">
    <source>
        <dbReference type="ARBA" id="ARBA00022676"/>
    </source>
</evidence>
<keyword evidence="13" id="KW-0732">Signal</keyword>
<evidence type="ECO:0000313" key="15">
    <source>
        <dbReference type="Proteomes" id="UP001219525"/>
    </source>
</evidence>
<comment type="similarity">
    <text evidence="3 12">Belongs to the glycosyltransferase 22 family.</text>
</comment>
<proteinExistence type="inferred from homology"/>
<feature type="transmembrane region" description="Helical" evidence="12">
    <location>
        <begin position="323"/>
        <end position="343"/>
    </location>
</feature>
<comment type="function">
    <text evidence="10">Mannosyltransferase that operates in the biosynthetic pathway of dolichol-linked oligosaccharides, the glycan precursors employed in protein asparagine (N)-glycosylation. The assembly of dolichol-linked oligosaccharides begins on the cytosolic side of the endoplasmic reticulum membrane and finishes in its lumen. The sequential addition of sugars to dolichol pyrophosphate produces dolichol-linked oligosaccharides containing fourteen sugars, including two GlcNAcs, nine mannoses and three glucoses. Once assembled, the oligosaccharide is transferred from the lipid to nascent proteins by oligosaccharyltransferases. In the lumen of the endoplasmic reticulum, adds the eighth mannose residue in an alpha-1,6 linkage onto Man(7)GlcNAc(2)-PP-dolichol to produce Man(8)GlcNAc(2)-PP-dolichol.</text>
</comment>
<evidence type="ECO:0000256" key="8">
    <source>
        <dbReference type="ARBA" id="ARBA00022989"/>
    </source>
</evidence>
<dbReference type="AlphaFoldDB" id="A0AAD6Y4A3"/>
<dbReference type="InterPro" id="IPR037165">
    <property type="entry name" value="AldOxase/xan_DH_Mopterin-bd_sf"/>
</dbReference>
<dbReference type="PANTHER" id="PTHR22760">
    <property type="entry name" value="GLYCOSYLTRANSFERASE"/>
    <property type="match status" value="1"/>
</dbReference>
<keyword evidence="4 12" id="KW-0328">Glycosyltransferase</keyword>
<feature type="signal peptide" evidence="13">
    <location>
        <begin position="1"/>
        <end position="19"/>
    </location>
</feature>
<feature type="transmembrane region" description="Helical" evidence="12">
    <location>
        <begin position="355"/>
        <end position="373"/>
    </location>
</feature>
<dbReference type="GO" id="GO:0016491">
    <property type="term" value="F:oxidoreductase activity"/>
    <property type="evidence" value="ECO:0007669"/>
    <property type="project" value="InterPro"/>
</dbReference>
<dbReference type="SUPFAM" id="SSF56003">
    <property type="entry name" value="Molybdenum cofactor-binding domain"/>
    <property type="match status" value="1"/>
</dbReference>